<feature type="transmembrane region" description="Helical" evidence="10">
    <location>
        <begin position="196"/>
        <end position="221"/>
    </location>
</feature>
<evidence type="ECO:0000256" key="4">
    <source>
        <dbReference type="ARBA" id="ARBA00022737"/>
    </source>
</evidence>
<feature type="transmembrane region" description="Helical" evidence="10">
    <location>
        <begin position="467"/>
        <end position="488"/>
    </location>
</feature>
<dbReference type="SUPFAM" id="SSF52540">
    <property type="entry name" value="P-loop containing nucleoside triphosphate hydrolases"/>
    <property type="match status" value="2"/>
</dbReference>
<evidence type="ECO:0000256" key="3">
    <source>
        <dbReference type="ARBA" id="ARBA00022692"/>
    </source>
</evidence>
<keyword evidence="2" id="KW-0813">Transport</keyword>
<dbReference type="PANTHER" id="PTHR24223:SF356">
    <property type="entry name" value="ATP-BINDING CASSETTE TRANSPORTER ABC4"/>
    <property type="match status" value="1"/>
</dbReference>
<evidence type="ECO:0000256" key="5">
    <source>
        <dbReference type="ARBA" id="ARBA00022741"/>
    </source>
</evidence>
<dbReference type="InterPro" id="IPR003593">
    <property type="entry name" value="AAA+_ATPase"/>
</dbReference>
<dbReference type="PANTHER" id="PTHR24223">
    <property type="entry name" value="ATP-BINDING CASSETTE SUB-FAMILY C"/>
    <property type="match status" value="1"/>
</dbReference>
<feature type="domain" description="ABC transporter" evidence="11">
    <location>
        <begin position="1290"/>
        <end position="1528"/>
    </location>
</feature>
<dbReference type="Gene3D" id="1.20.1560.10">
    <property type="entry name" value="ABC transporter type 1, transmembrane domain"/>
    <property type="match status" value="2"/>
</dbReference>
<keyword evidence="5" id="KW-0547">Nucleotide-binding</keyword>
<feature type="domain" description="ABC transporter" evidence="11">
    <location>
        <begin position="672"/>
        <end position="912"/>
    </location>
</feature>
<evidence type="ECO:0000259" key="12">
    <source>
        <dbReference type="PROSITE" id="PS50929"/>
    </source>
</evidence>
<dbReference type="InterPro" id="IPR027417">
    <property type="entry name" value="P-loop_NTPase"/>
</dbReference>
<dbReference type="InterPro" id="IPR011527">
    <property type="entry name" value="ABC1_TM_dom"/>
</dbReference>
<dbReference type="Pfam" id="PF00664">
    <property type="entry name" value="ABC_membrane"/>
    <property type="match status" value="2"/>
</dbReference>
<feature type="transmembrane region" description="Helical" evidence="10">
    <location>
        <begin position="1014"/>
        <end position="1031"/>
    </location>
</feature>
<dbReference type="CDD" id="cd03250">
    <property type="entry name" value="ABCC_MRP_domain1"/>
    <property type="match status" value="1"/>
</dbReference>
<dbReference type="PROSITE" id="PS50893">
    <property type="entry name" value="ABC_TRANSPORTER_2"/>
    <property type="match status" value="2"/>
</dbReference>
<dbReference type="PROSITE" id="PS50929">
    <property type="entry name" value="ABC_TM1F"/>
    <property type="match status" value="2"/>
</dbReference>
<gene>
    <name evidence="13" type="ORF">DFP72DRAFT_259859</name>
</gene>
<keyword evidence="8 10" id="KW-0472">Membrane</keyword>
<keyword evidence="7 10" id="KW-1133">Transmembrane helix</keyword>
<feature type="transmembrane region" description="Helical" evidence="10">
    <location>
        <begin position="592"/>
        <end position="615"/>
    </location>
</feature>
<dbReference type="FunFam" id="1.20.1560.10:FF:000013">
    <property type="entry name" value="ABC transporter C family member 2"/>
    <property type="match status" value="1"/>
</dbReference>
<accession>A0A8H6LSX8</accession>
<keyword evidence="3 10" id="KW-0812">Transmembrane</keyword>
<feature type="transmembrane region" description="Helical" evidence="10">
    <location>
        <begin position="1150"/>
        <end position="1168"/>
    </location>
</feature>
<feature type="domain" description="ABC transmembrane type-1" evidence="12">
    <location>
        <begin position="985"/>
        <end position="1253"/>
    </location>
</feature>
<dbReference type="InterPro" id="IPR017871">
    <property type="entry name" value="ABC_transporter-like_CS"/>
</dbReference>
<feature type="transmembrane region" description="Helical" evidence="10">
    <location>
        <begin position="311"/>
        <end position="333"/>
    </location>
</feature>
<reference evidence="13 14" key="1">
    <citation type="submission" date="2020-07" db="EMBL/GenBank/DDBJ databases">
        <title>Comparative genomics of pyrophilous fungi reveals a link between fire events and developmental genes.</title>
        <authorList>
            <consortium name="DOE Joint Genome Institute"/>
            <person name="Steindorff A.S."/>
            <person name="Carver A."/>
            <person name="Calhoun S."/>
            <person name="Stillman K."/>
            <person name="Liu H."/>
            <person name="Lipzen A."/>
            <person name="Pangilinan J."/>
            <person name="Labutti K."/>
            <person name="Bruns T.D."/>
            <person name="Grigoriev I.V."/>
        </authorList>
    </citation>
    <scope>NUCLEOTIDE SEQUENCE [LARGE SCALE GENOMIC DNA]</scope>
    <source>
        <strain evidence="13 14">CBS 144469</strain>
    </source>
</reference>
<dbReference type="PROSITE" id="PS00211">
    <property type="entry name" value="ABC_TRANSPORTER_1"/>
    <property type="match status" value="1"/>
</dbReference>
<dbReference type="GO" id="GO:0140359">
    <property type="term" value="F:ABC-type transporter activity"/>
    <property type="evidence" value="ECO:0007669"/>
    <property type="project" value="InterPro"/>
</dbReference>
<feature type="transmembrane region" description="Helical" evidence="10">
    <location>
        <begin position="1200"/>
        <end position="1219"/>
    </location>
</feature>
<feature type="transmembrane region" description="Helical" evidence="10">
    <location>
        <begin position="159"/>
        <end position="176"/>
    </location>
</feature>
<dbReference type="GO" id="GO:0016020">
    <property type="term" value="C:membrane"/>
    <property type="evidence" value="ECO:0007669"/>
    <property type="project" value="UniProtKB-SubCell"/>
</dbReference>
<dbReference type="CDD" id="cd18604">
    <property type="entry name" value="ABC_6TM_VMR1_D2_like"/>
    <property type="match status" value="1"/>
</dbReference>
<protein>
    <submittedName>
        <fullName evidence="13">Multidrug resistance-associated ABC transporter</fullName>
    </submittedName>
</protein>
<proteinExistence type="predicted"/>
<dbReference type="InterPro" id="IPR036640">
    <property type="entry name" value="ABC1_TM_sf"/>
</dbReference>
<feature type="compositionally biased region" description="Low complexity" evidence="9">
    <location>
        <begin position="416"/>
        <end position="429"/>
    </location>
</feature>
<dbReference type="Pfam" id="PF00005">
    <property type="entry name" value="ABC_tran"/>
    <property type="match status" value="2"/>
</dbReference>
<feature type="transmembrane region" description="Helical" evidence="10">
    <location>
        <begin position="133"/>
        <end position="152"/>
    </location>
</feature>
<dbReference type="InterPro" id="IPR050173">
    <property type="entry name" value="ABC_transporter_C-like"/>
</dbReference>
<evidence type="ECO:0000256" key="7">
    <source>
        <dbReference type="ARBA" id="ARBA00022989"/>
    </source>
</evidence>
<feature type="transmembrane region" description="Helical" evidence="10">
    <location>
        <begin position="1097"/>
        <end position="1130"/>
    </location>
</feature>
<keyword evidence="4" id="KW-0677">Repeat</keyword>
<dbReference type="FunFam" id="3.40.50.300:FF:000838">
    <property type="entry name" value="ABC multidrug transporter (Eurofung)"/>
    <property type="match status" value="1"/>
</dbReference>
<evidence type="ECO:0000256" key="2">
    <source>
        <dbReference type="ARBA" id="ARBA00022448"/>
    </source>
</evidence>
<dbReference type="InterPro" id="IPR003439">
    <property type="entry name" value="ABC_transporter-like_ATP-bd"/>
</dbReference>
<evidence type="ECO:0000256" key="1">
    <source>
        <dbReference type="ARBA" id="ARBA00004141"/>
    </source>
</evidence>
<keyword evidence="14" id="KW-1185">Reference proteome</keyword>
<dbReference type="CDD" id="cd03244">
    <property type="entry name" value="ABCC_MRP_domain2"/>
    <property type="match status" value="1"/>
</dbReference>
<feature type="region of interest" description="Disordered" evidence="9">
    <location>
        <begin position="405"/>
        <end position="441"/>
    </location>
</feature>
<feature type="transmembrane region" description="Helical" evidence="10">
    <location>
        <begin position="970"/>
        <end position="994"/>
    </location>
</feature>
<feature type="transmembrane region" description="Helical" evidence="10">
    <location>
        <begin position="494"/>
        <end position="514"/>
    </location>
</feature>
<organism evidence="13 14">
    <name type="scientific">Ephemerocybe angulata</name>
    <dbReference type="NCBI Taxonomy" id="980116"/>
    <lineage>
        <taxon>Eukaryota</taxon>
        <taxon>Fungi</taxon>
        <taxon>Dikarya</taxon>
        <taxon>Basidiomycota</taxon>
        <taxon>Agaricomycotina</taxon>
        <taxon>Agaricomycetes</taxon>
        <taxon>Agaricomycetidae</taxon>
        <taxon>Agaricales</taxon>
        <taxon>Agaricineae</taxon>
        <taxon>Psathyrellaceae</taxon>
        <taxon>Ephemerocybe</taxon>
    </lineage>
</organism>
<dbReference type="CDD" id="cd18596">
    <property type="entry name" value="ABC_6TM_VMR1_D1_like"/>
    <property type="match status" value="1"/>
</dbReference>
<feature type="transmembrane region" description="Helical" evidence="10">
    <location>
        <begin position="85"/>
        <end position="113"/>
    </location>
</feature>
<dbReference type="GO" id="GO:0005524">
    <property type="term" value="F:ATP binding"/>
    <property type="evidence" value="ECO:0007669"/>
    <property type="project" value="UniProtKB-KW"/>
</dbReference>
<dbReference type="OrthoDB" id="6500128at2759"/>
<dbReference type="Gene3D" id="3.40.50.300">
    <property type="entry name" value="P-loop containing nucleotide triphosphate hydrolases"/>
    <property type="match status" value="2"/>
</dbReference>
<evidence type="ECO:0000313" key="14">
    <source>
        <dbReference type="Proteomes" id="UP000521943"/>
    </source>
</evidence>
<feature type="transmembrane region" description="Helical" evidence="10">
    <location>
        <begin position="353"/>
        <end position="373"/>
    </location>
</feature>
<sequence length="1546" mass="170303">MTLSFRTQWPNDGQLFLESLKGIAEDDKRVLSLPFILSVLSALTLLARTLARYTPKSNPQVHEIDSNALAGGLDRREGMISRNGGVVAFLFMVTRIVACVALVGLSAVPIFLAYPLESPQGEQDHLSSGHIDASVFLANIYALLLASIAVLNSQWRVSLLRHNIAILLLEFAVLAYRDLWPFATYDKQPLDRSEGWTLWVKIALLFLTAVLIPVCIPNVYIPVDPKNPAKEVHPEQTASWLSFHSYNYLTPMIVAASKVPHLPASQLPPVADYDRAKRLSDHARSYLDPAELRSGRQGIMSGLIRQFGFEFFKGVIIAMTLYSITQFAAPLAINRLLTALQTDTKDTTAVRPWFWIIIMLLAPILGSMAYQFFIISMTHGLANAESILTQLVFDQSLKIRIKAETSGDPSDVETPGSAGEETGSSGSASQQVKAKSPRNARNTSSFIGRLNNLVTIDMNNITGARNLVSVLWLSPLQLIGCSIFLYVLLGWSSFVGLGLMIILLPVPGYMTTVLQGIQEERMKKTDNRTQAVSETMGVLRMIKMFGWERKTQERIDQRREEELVVVWRYMILELIIGMITFIIPIITMLATYATATIIMKIELTSATVFSSIVLFDTIRAELHGLSSGTLTEYVKARVSVGRMNSFFRDTELLDAFEDAESGGPTPLSGDVIGFRNACFAWSREAVGGESTPSSQFRLTVPGDLQFLKGKVSLIVGPTGAGKTSLIMALLGEMHFTPTHPDSGFNLPRAGGVALSVQESWVLNETIRDNILFHSPYDEARYKKVLNQCALEQDLELFEAGDLTEVGERGLTLSGGQKARLTLARAIYSKAEIILLDDVLAALDVHTAVWVVNKCLMGDLVQGRTVLLVTHNIALASPIASFIVSVSPEGVATSRGNDIAAALTSEPTLKREFEQDEAAIEMDREVIDAPTAAAPKKANGKLILAEEIKAGRVGWKANKLLFKSLGGNHPLFFFTVWIGVTFFEYIARSFNTWFLGYWSSQYSKYPTSEVPVVKYLWMYTGLTFIVVAAFLLRDTWFIRGRIRASKTLHKMLLESILGTTLRWLDETPVSRIITRMTMDIGSVDGSLMQTVANVQRLFLALIVSLVSAVLFVPLFTLPALCISAVGVWLATMFHKAQMSVKRESSNAKAPMLAQFGAAMAGLVSLRAYGAQDAYREELRKRIDHYVRVSRMRWDLNRWMNFRMHSLGAIFTALLATYLTYTSNVSAANIGFSLNAAVRFCTALLWSVRSLNYFQVEANSLERISAYIEIDQEPKPTENGKPPAAWPTSGEIRAENLTARYSKTGPAVLHNLSFSIGAGERIGVVGRTGSGKSSLTLALLRCILTDGSVYFDGLLTSEINLDALRSNITIIPQMPELLSGTLRYNLDPFNEYDDATLNSALKSSGLYASMGDAGETDRLGLDSNIATGGLNVSVGQRQIIALARAIVRSSKLLILDEATSAIDHDTDNIIQNTLRRELGSDVTVLTVAHRLQTIIDADRIMVLDAGQIVEFASPAELLLRPKSAFKALVDESGEKDRLYEIAKGRAKP</sequence>
<feature type="transmembrane region" description="Helical" evidence="10">
    <location>
        <begin position="566"/>
        <end position="586"/>
    </location>
</feature>
<dbReference type="EMBL" id="JACGCI010000239">
    <property type="protein sequence ID" value="KAF6741500.1"/>
    <property type="molecule type" value="Genomic_DNA"/>
</dbReference>
<keyword evidence="6" id="KW-0067">ATP-binding</keyword>
<dbReference type="SMART" id="SM00382">
    <property type="entry name" value="AAA"/>
    <property type="match status" value="2"/>
</dbReference>
<dbReference type="Proteomes" id="UP000521943">
    <property type="component" value="Unassembled WGS sequence"/>
</dbReference>
<dbReference type="SUPFAM" id="SSF90123">
    <property type="entry name" value="ABC transporter transmembrane region"/>
    <property type="match status" value="2"/>
</dbReference>
<evidence type="ECO:0000259" key="11">
    <source>
        <dbReference type="PROSITE" id="PS50893"/>
    </source>
</evidence>
<feature type="transmembrane region" description="Helical" evidence="10">
    <location>
        <begin position="30"/>
        <end position="51"/>
    </location>
</feature>
<name>A0A8H6LSX8_9AGAR</name>
<feature type="domain" description="ABC transmembrane type-1" evidence="12">
    <location>
        <begin position="314"/>
        <end position="615"/>
    </location>
</feature>
<evidence type="ECO:0000256" key="6">
    <source>
        <dbReference type="ARBA" id="ARBA00022840"/>
    </source>
</evidence>
<comment type="subcellular location">
    <subcellularLocation>
        <location evidence="1">Membrane</location>
        <topology evidence="1">Multi-pass membrane protein</topology>
    </subcellularLocation>
</comment>
<evidence type="ECO:0000256" key="9">
    <source>
        <dbReference type="SAM" id="MobiDB-lite"/>
    </source>
</evidence>
<dbReference type="GO" id="GO:0016887">
    <property type="term" value="F:ATP hydrolysis activity"/>
    <property type="evidence" value="ECO:0007669"/>
    <property type="project" value="InterPro"/>
</dbReference>
<comment type="caution">
    <text evidence="13">The sequence shown here is derived from an EMBL/GenBank/DDBJ whole genome shotgun (WGS) entry which is preliminary data.</text>
</comment>
<evidence type="ECO:0000256" key="10">
    <source>
        <dbReference type="SAM" id="Phobius"/>
    </source>
</evidence>
<evidence type="ECO:0000313" key="13">
    <source>
        <dbReference type="EMBL" id="KAF6741500.1"/>
    </source>
</evidence>
<evidence type="ECO:0000256" key="8">
    <source>
        <dbReference type="ARBA" id="ARBA00023136"/>
    </source>
</evidence>